<dbReference type="Pfam" id="PF01081">
    <property type="entry name" value="Aldolase"/>
    <property type="match status" value="1"/>
</dbReference>
<accession>A0A0A1M5B1</accession>
<evidence type="ECO:0000313" key="7">
    <source>
        <dbReference type="Proteomes" id="UP000040453"/>
    </source>
</evidence>
<dbReference type="GO" id="GO:0016829">
    <property type="term" value="F:lyase activity"/>
    <property type="evidence" value="ECO:0007669"/>
    <property type="project" value="UniProtKB-KW"/>
</dbReference>
<dbReference type="STRING" id="545501.BN997_00283"/>
<evidence type="ECO:0000313" key="6">
    <source>
        <dbReference type="EMBL" id="CEI80480.1"/>
    </source>
</evidence>
<dbReference type="OrthoDB" id="9802667at2"/>
<dbReference type="Gene3D" id="3.20.20.70">
    <property type="entry name" value="Aldolase class I"/>
    <property type="match status" value="1"/>
</dbReference>
<dbReference type="PANTHER" id="PTHR30246">
    <property type="entry name" value="2-KETO-3-DEOXY-6-PHOSPHOGLUCONATE ALDOLASE"/>
    <property type="match status" value="1"/>
</dbReference>
<proteinExistence type="inferred from homology"/>
<dbReference type="SUPFAM" id="SSF51569">
    <property type="entry name" value="Aldolase"/>
    <property type="match status" value="1"/>
</dbReference>
<sequence>MNTFEKIKDTGIIAVLRNLDPDNAIEVAKTLVNNGVNVLEITMETPNAISIIESINSEFQKTAVVGAGTVLDSETARTAIIAGAQFIFSPTVNIETIRMTKRYGLVSIPGALTPTEILEAYENGADAVKVFPVKTLGPSYLKDIKGPLPHIPLVPTGGIDIHNIQEYFEAGAVAVGVGSSLVDLHLKNEPVFFKNIEMKAKDFVHNFRNFKNKESE</sequence>
<comment type="subunit">
    <text evidence="3">Homotrimer.</text>
</comment>
<dbReference type="AlphaFoldDB" id="A0A0A1M5B1"/>
<dbReference type="NCBIfam" id="TIGR01182">
    <property type="entry name" value="eda"/>
    <property type="match status" value="1"/>
</dbReference>
<keyword evidence="7" id="KW-1185">Reference proteome</keyword>
<dbReference type="PANTHER" id="PTHR30246:SF1">
    <property type="entry name" value="2-DEHYDRO-3-DEOXY-6-PHOSPHOGALACTONATE ALDOLASE-RELATED"/>
    <property type="match status" value="1"/>
</dbReference>
<dbReference type="CDD" id="cd00452">
    <property type="entry name" value="KDPG_aldolase"/>
    <property type="match status" value="1"/>
</dbReference>
<organism evidence="6 7">
    <name type="scientific">Oceanobacillus oncorhynchi</name>
    <dbReference type="NCBI Taxonomy" id="545501"/>
    <lineage>
        <taxon>Bacteria</taxon>
        <taxon>Bacillati</taxon>
        <taxon>Bacillota</taxon>
        <taxon>Bacilli</taxon>
        <taxon>Bacillales</taxon>
        <taxon>Bacillaceae</taxon>
        <taxon>Oceanobacillus</taxon>
    </lineage>
</organism>
<name>A0A0A1M5B1_9BACI</name>
<dbReference type="EMBL" id="CDGG01000001">
    <property type="protein sequence ID" value="CEI80480.1"/>
    <property type="molecule type" value="Genomic_DNA"/>
</dbReference>
<evidence type="ECO:0000256" key="1">
    <source>
        <dbReference type="ARBA" id="ARBA00004761"/>
    </source>
</evidence>
<keyword evidence="4" id="KW-0456">Lyase</keyword>
<evidence type="ECO:0000256" key="5">
    <source>
        <dbReference type="ARBA" id="ARBA00023277"/>
    </source>
</evidence>
<evidence type="ECO:0000256" key="3">
    <source>
        <dbReference type="ARBA" id="ARBA00011233"/>
    </source>
</evidence>
<comment type="similarity">
    <text evidence="2">Belongs to the KHG/KDPG aldolase family.</text>
</comment>
<keyword evidence="5" id="KW-0119">Carbohydrate metabolism</keyword>
<dbReference type="InterPro" id="IPR013785">
    <property type="entry name" value="Aldolase_TIM"/>
</dbReference>
<evidence type="ECO:0000256" key="4">
    <source>
        <dbReference type="ARBA" id="ARBA00023239"/>
    </source>
</evidence>
<dbReference type="InterPro" id="IPR000887">
    <property type="entry name" value="Aldlse_KDPG_KHG"/>
</dbReference>
<reference evidence="6 7" key="1">
    <citation type="submission" date="2014-11" db="EMBL/GenBank/DDBJ databases">
        <authorList>
            <person name="Urmite Genomes Urmite Genomes"/>
        </authorList>
    </citation>
    <scope>NUCLEOTIDE SEQUENCE [LARGE SCALE GENOMIC DNA]</scope>
    <source>
        <strain evidence="6 7">Oc5</strain>
    </source>
</reference>
<protein>
    <submittedName>
        <fullName evidence="6">KHG/KDPG aldolase</fullName>
    </submittedName>
</protein>
<comment type="pathway">
    <text evidence="1">Carbohydrate acid metabolism.</text>
</comment>
<gene>
    <name evidence="6" type="primary">kdgA</name>
    <name evidence="6" type="ORF">BN997_00283</name>
</gene>
<dbReference type="RefSeq" id="WP_042528974.1">
    <property type="nucleotide sequence ID" value="NZ_CDGG01000001.1"/>
</dbReference>
<evidence type="ECO:0000256" key="2">
    <source>
        <dbReference type="ARBA" id="ARBA00006906"/>
    </source>
</evidence>
<dbReference type="Proteomes" id="UP000040453">
    <property type="component" value="Unassembled WGS sequence"/>
</dbReference>